<comment type="caution">
    <text evidence="2">The sequence shown here is derived from an EMBL/GenBank/DDBJ whole genome shotgun (WGS) entry which is preliminary data.</text>
</comment>
<gene>
    <name evidence="2" type="ORF">H8718_03565</name>
</gene>
<accession>A0A926ECS8</accession>
<keyword evidence="3" id="KW-1185">Reference proteome</keyword>
<sequence>MNKAQKTATTNAWCNCGQTSASTVDYSEGRAPEEIPKDDKQIKKS</sequence>
<feature type="region of interest" description="Disordered" evidence="1">
    <location>
        <begin position="19"/>
        <end position="45"/>
    </location>
</feature>
<reference evidence="2" key="1">
    <citation type="submission" date="2020-08" db="EMBL/GenBank/DDBJ databases">
        <title>Genome public.</title>
        <authorList>
            <person name="Liu C."/>
            <person name="Sun Q."/>
        </authorList>
    </citation>
    <scope>NUCLEOTIDE SEQUENCE</scope>
    <source>
        <strain evidence="2">NSJ-12</strain>
    </source>
</reference>
<evidence type="ECO:0000313" key="2">
    <source>
        <dbReference type="EMBL" id="MBC8578606.1"/>
    </source>
</evidence>
<name>A0A926ECS8_9FIRM</name>
<dbReference type="RefSeq" id="WP_249331566.1">
    <property type="nucleotide sequence ID" value="NZ_JACRSY010000004.1"/>
</dbReference>
<dbReference type="AlphaFoldDB" id="A0A926ECS8"/>
<evidence type="ECO:0000256" key="1">
    <source>
        <dbReference type="SAM" id="MobiDB-lite"/>
    </source>
</evidence>
<proteinExistence type="predicted"/>
<dbReference type="Proteomes" id="UP000655830">
    <property type="component" value="Unassembled WGS sequence"/>
</dbReference>
<dbReference type="EMBL" id="JACRSY010000004">
    <property type="protein sequence ID" value="MBC8578606.1"/>
    <property type="molecule type" value="Genomic_DNA"/>
</dbReference>
<organism evidence="2 3">
    <name type="scientific">Zhenhengia yiwuensis</name>
    <dbReference type="NCBI Taxonomy" id="2763666"/>
    <lineage>
        <taxon>Bacteria</taxon>
        <taxon>Bacillati</taxon>
        <taxon>Bacillota</taxon>
        <taxon>Clostridia</taxon>
        <taxon>Lachnospirales</taxon>
        <taxon>Lachnospiraceae</taxon>
        <taxon>Zhenhengia</taxon>
    </lineage>
</organism>
<feature type="compositionally biased region" description="Basic and acidic residues" evidence="1">
    <location>
        <begin position="27"/>
        <end position="45"/>
    </location>
</feature>
<evidence type="ECO:0000313" key="3">
    <source>
        <dbReference type="Proteomes" id="UP000655830"/>
    </source>
</evidence>
<protein>
    <submittedName>
        <fullName evidence="2">Uncharacterized protein</fullName>
    </submittedName>
</protein>